<evidence type="ECO:0000256" key="6">
    <source>
        <dbReference type="ARBA" id="ARBA00023136"/>
    </source>
</evidence>
<feature type="transmembrane region" description="Helical" evidence="7">
    <location>
        <begin position="379"/>
        <end position="401"/>
    </location>
</feature>
<comment type="subcellular location">
    <subcellularLocation>
        <location evidence="1">Cell membrane</location>
        <topology evidence="1">Multi-pass membrane protein</topology>
    </subcellularLocation>
</comment>
<feature type="transmembrane region" description="Helical" evidence="7">
    <location>
        <begin position="413"/>
        <end position="433"/>
    </location>
</feature>
<feature type="transmembrane region" description="Helical" evidence="7">
    <location>
        <begin position="142"/>
        <end position="165"/>
    </location>
</feature>
<gene>
    <name evidence="8" type="ORF">GNZ12_03275</name>
</gene>
<keyword evidence="6 7" id="KW-0472">Membrane</keyword>
<evidence type="ECO:0000256" key="1">
    <source>
        <dbReference type="ARBA" id="ARBA00004651"/>
    </source>
</evidence>
<evidence type="ECO:0000313" key="8">
    <source>
        <dbReference type="EMBL" id="NPT40350.1"/>
    </source>
</evidence>
<feature type="transmembrane region" description="Helical" evidence="7">
    <location>
        <begin position="177"/>
        <end position="196"/>
    </location>
</feature>
<accession>A0ABX2BKN7</accession>
<keyword evidence="3" id="KW-1003">Cell membrane</keyword>
<feature type="transmembrane region" description="Helical" evidence="7">
    <location>
        <begin position="354"/>
        <end position="373"/>
    </location>
</feature>
<dbReference type="PANTHER" id="PTHR30250:SF10">
    <property type="entry name" value="LIPOPOLYSACCHARIDE BIOSYNTHESIS PROTEIN WZXC"/>
    <property type="match status" value="1"/>
</dbReference>
<evidence type="ECO:0000256" key="5">
    <source>
        <dbReference type="ARBA" id="ARBA00022989"/>
    </source>
</evidence>
<sequence>MSNINYTLRKSVSVNFVGRYTNIVVQLLVTAILARMLNPSDFGVMAIVAVLMTFFSFMSEMGLGPAVVQFQELSHAQVSGLFWITIVIGAGAAGIFAGCGPVIGRVYGNPEYVRIASGLGVAIALSCWTIVPLALLRRAQRFRVITVIEVGAAAISGLMAVAAAYRGAGVFALVIKSGSYALVMFALCCICCRLRMLSRPSISGMRHVFKYSAYQFMFNVVNYFTRNLDKLLIGKVMGPIPLGLYDMSYRLMLMPVSNLTNVITPALQPVYSAHQKDIDLIFRSYQKLVRFLIIAGGFVGVVCLSCGNQIILAVYGAKWVDAIPIFYVLSFSITVQVVLSSTGSVFQAIGRTDLLFIGGVLSALTSVSAIIVGTLSHNIIFLSWLLVVSFNLNGVQGFYILVKNGFVRSLSEFFGPSAKCIVVILICDVMCVAERALSSMSHEVSPLILTARISAVAAAYMLLMFVTGDAAFIRRALVRREAVSSG</sequence>
<keyword evidence="9" id="KW-1185">Reference proteome</keyword>
<keyword evidence="4 7" id="KW-0812">Transmembrane</keyword>
<evidence type="ECO:0000256" key="7">
    <source>
        <dbReference type="SAM" id="Phobius"/>
    </source>
</evidence>
<feature type="transmembrane region" description="Helical" evidence="7">
    <location>
        <begin position="20"/>
        <end position="37"/>
    </location>
</feature>
<protein>
    <submittedName>
        <fullName evidence="8">Oligosaccharide flippase family protein</fullName>
    </submittedName>
</protein>
<dbReference type="PANTHER" id="PTHR30250">
    <property type="entry name" value="PST FAMILY PREDICTED COLANIC ACID TRANSPORTER"/>
    <property type="match status" value="1"/>
</dbReference>
<feature type="transmembrane region" description="Helical" evidence="7">
    <location>
        <begin position="80"/>
        <end position="103"/>
    </location>
</feature>
<feature type="transmembrane region" description="Helical" evidence="7">
    <location>
        <begin position="115"/>
        <end position="135"/>
    </location>
</feature>
<keyword evidence="5 7" id="KW-1133">Transmembrane helix</keyword>
<name>A0ABX2BKN7_9BURK</name>
<dbReference type="RefSeq" id="WP_172308979.1">
    <property type="nucleotide sequence ID" value="NZ_WOEY01000015.1"/>
</dbReference>
<feature type="transmembrane region" description="Helical" evidence="7">
    <location>
        <begin position="453"/>
        <end position="473"/>
    </location>
</feature>
<evidence type="ECO:0000256" key="2">
    <source>
        <dbReference type="ARBA" id="ARBA00007430"/>
    </source>
</evidence>
<dbReference type="Pfam" id="PF13440">
    <property type="entry name" value="Polysacc_synt_3"/>
    <property type="match status" value="1"/>
</dbReference>
<evidence type="ECO:0000313" key="9">
    <source>
        <dbReference type="Proteomes" id="UP000652198"/>
    </source>
</evidence>
<feature type="transmembrane region" description="Helical" evidence="7">
    <location>
        <begin position="322"/>
        <end position="342"/>
    </location>
</feature>
<reference evidence="8 9" key="1">
    <citation type="submission" date="2019-11" db="EMBL/GenBank/DDBJ databases">
        <title>Metabolism of dissolved organic matter in forest soils.</title>
        <authorList>
            <person name="Cyle K.T."/>
            <person name="Wilhelm R.C."/>
            <person name="Martinez C.E."/>
        </authorList>
    </citation>
    <scope>NUCLEOTIDE SEQUENCE [LARGE SCALE GENOMIC DNA]</scope>
    <source>
        <strain evidence="8 9">1N</strain>
    </source>
</reference>
<organism evidence="8 9">
    <name type="scientific">Paraburkholderia solitsugae</name>
    <dbReference type="NCBI Taxonomy" id="2675748"/>
    <lineage>
        <taxon>Bacteria</taxon>
        <taxon>Pseudomonadati</taxon>
        <taxon>Pseudomonadota</taxon>
        <taxon>Betaproteobacteria</taxon>
        <taxon>Burkholderiales</taxon>
        <taxon>Burkholderiaceae</taxon>
        <taxon>Paraburkholderia</taxon>
    </lineage>
</organism>
<evidence type="ECO:0000256" key="4">
    <source>
        <dbReference type="ARBA" id="ARBA00022692"/>
    </source>
</evidence>
<dbReference type="CDD" id="cd13127">
    <property type="entry name" value="MATE_tuaB_like"/>
    <property type="match status" value="1"/>
</dbReference>
<evidence type="ECO:0000256" key="3">
    <source>
        <dbReference type="ARBA" id="ARBA00022475"/>
    </source>
</evidence>
<feature type="transmembrane region" description="Helical" evidence="7">
    <location>
        <begin position="43"/>
        <end position="68"/>
    </location>
</feature>
<proteinExistence type="inferred from homology"/>
<dbReference type="Proteomes" id="UP000652198">
    <property type="component" value="Unassembled WGS sequence"/>
</dbReference>
<comment type="caution">
    <text evidence="8">The sequence shown here is derived from an EMBL/GenBank/DDBJ whole genome shotgun (WGS) entry which is preliminary data.</text>
</comment>
<comment type="similarity">
    <text evidence="2">Belongs to the polysaccharide synthase family.</text>
</comment>
<dbReference type="InterPro" id="IPR050833">
    <property type="entry name" value="Poly_Biosynth_Transport"/>
</dbReference>
<feature type="transmembrane region" description="Helical" evidence="7">
    <location>
        <begin position="291"/>
        <end position="316"/>
    </location>
</feature>
<dbReference type="EMBL" id="WOEY01000015">
    <property type="protein sequence ID" value="NPT40350.1"/>
    <property type="molecule type" value="Genomic_DNA"/>
</dbReference>